<reference evidence="4" key="1">
    <citation type="submission" date="2023-06" db="EMBL/GenBank/DDBJ databases">
        <title>Genome-scale phylogeny and comparative genomics of the fungal order Sordariales.</title>
        <authorList>
            <consortium name="Lawrence Berkeley National Laboratory"/>
            <person name="Hensen N."/>
            <person name="Bonometti L."/>
            <person name="Westerberg I."/>
            <person name="Brannstrom I.O."/>
            <person name="Guillou S."/>
            <person name="Cros-Aarteil S."/>
            <person name="Calhoun S."/>
            <person name="Haridas S."/>
            <person name="Kuo A."/>
            <person name="Mondo S."/>
            <person name="Pangilinan J."/>
            <person name="Riley R."/>
            <person name="Labutti K."/>
            <person name="Andreopoulos B."/>
            <person name="Lipzen A."/>
            <person name="Chen C."/>
            <person name="Yanf M."/>
            <person name="Daum C."/>
            <person name="Ng V."/>
            <person name="Clum A."/>
            <person name="Steindorff A."/>
            <person name="Ohm R."/>
            <person name="Martin F."/>
            <person name="Silar P."/>
            <person name="Natvig D."/>
            <person name="Lalanne C."/>
            <person name="Gautier V."/>
            <person name="Ament-Velasquez S.L."/>
            <person name="Kruys A."/>
            <person name="Hutchinson M.I."/>
            <person name="Powell A.J."/>
            <person name="Barry K."/>
            <person name="Miller A.N."/>
            <person name="Grigoriev I.V."/>
            <person name="Debuchy R."/>
            <person name="Gladieux P."/>
            <person name="Thoren M.H."/>
            <person name="Johannesson H."/>
        </authorList>
    </citation>
    <scope>NUCLEOTIDE SEQUENCE</scope>
    <source>
        <strain evidence="4">PSN4</strain>
    </source>
</reference>
<name>A0AAJ0BMQ1_9PEZI</name>
<gene>
    <name evidence="4" type="ORF">QBC47DRAFT_435861</name>
</gene>
<dbReference type="AlphaFoldDB" id="A0AAJ0BMQ1"/>
<proteinExistence type="predicted"/>
<dbReference type="GO" id="GO:0008270">
    <property type="term" value="F:zinc ion binding"/>
    <property type="evidence" value="ECO:0007669"/>
    <property type="project" value="UniProtKB-KW"/>
</dbReference>
<accession>A0AAJ0BMQ1</accession>
<evidence type="ECO:0000313" key="4">
    <source>
        <dbReference type="EMBL" id="KAK1758751.1"/>
    </source>
</evidence>
<dbReference type="InterPro" id="IPR013083">
    <property type="entry name" value="Znf_RING/FYVE/PHD"/>
</dbReference>
<dbReference type="Proteomes" id="UP001239445">
    <property type="component" value="Unassembled WGS sequence"/>
</dbReference>
<organism evidence="4 5">
    <name type="scientific">Echria macrotheca</name>
    <dbReference type="NCBI Taxonomy" id="438768"/>
    <lineage>
        <taxon>Eukaryota</taxon>
        <taxon>Fungi</taxon>
        <taxon>Dikarya</taxon>
        <taxon>Ascomycota</taxon>
        <taxon>Pezizomycotina</taxon>
        <taxon>Sordariomycetes</taxon>
        <taxon>Sordariomycetidae</taxon>
        <taxon>Sordariales</taxon>
        <taxon>Schizotheciaceae</taxon>
        <taxon>Echria</taxon>
    </lineage>
</organism>
<evidence type="ECO:0000256" key="1">
    <source>
        <dbReference type="PROSITE-ProRule" id="PRU00175"/>
    </source>
</evidence>
<keyword evidence="1" id="KW-0862">Zinc</keyword>
<dbReference type="PROSITE" id="PS50089">
    <property type="entry name" value="ZF_RING_2"/>
    <property type="match status" value="1"/>
</dbReference>
<keyword evidence="5" id="KW-1185">Reference proteome</keyword>
<evidence type="ECO:0000259" key="3">
    <source>
        <dbReference type="PROSITE" id="PS50089"/>
    </source>
</evidence>
<keyword evidence="1" id="KW-0479">Metal-binding</keyword>
<feature type="region of interest" description="Disordered" evidence="2">
    <location>
        <begin position="222"/>
        <end position="262"/>
    </location>
</feature>
<dbReference type="InterPro" id="IPR001841">
    <property type="entry name" value="Znf_RING"/>
</dbReference>
<dbReference type="EMBL" id="MU839828">
    <property type="protein sequence ID" value="KAK1758751.1"/>
    <property type="molecule type" value="Genomic_DNA"/>
</dbReference>
<dbReference type="SUPFAM" id="SSF57850">
    <property type="entry name" value="RING/U-box"/>
    <property type="match status" value="1"/>
</dbReference>
<feature type="compositionally biased region" description="Basic and acidic residues" evidence="2">
    <location>
        <begin position="247"/>
        <end position="262"/>
    </location>
</feature>
<evidence type="ECO:0000313" key="5">
    <source>
        <dbReference type="Proteomes" id="UP001239445"/>
    </source>
</evidence>
<feature type="compositionally biased region" description="Low complexity" evidence="2">
    <location>
        <begin position="224"/>
        <end position="236"/>
    </location>
</feature>
<evidence type="ECO:0000256" key="2">
    <source>
        <dbReference type="SAM" id="MobiDB-lite"/>
    </source>
</evidence>
<keyword evidence="1" id="KW-0863">Zinc-finger</keyword>
<comment type="caution">
    <text evidence="4">The sequence shown here is derived from an EMBL/GenBank/DDBJ whole genome shotgun (WGS) entry which is preliminary data.</text>
</comment>
<sequence>MSRSGSSSAWTEEENEAAATLLDLAIQESLLLAHAAASGSCSMCGSRFTVNATATRPAPLVTCGICAAELIVPGLQELSSSPSSSSEREAMRKLPCGHVLGAMCLARWIEIKLLEGIASPSCPYCRQPIDGSSPSLLRPRLLPMNGGRQHGMWRSLTLQSSTSPPPFSLPSPVGSYPPLPAATVRSSGPFRPVVWAESSLATVDVPLSPTLDPFDFETGPWSAGSSVDSSTEGGSSIYATYDFGGPDPHESREDSDRGVREW</sequence>
<feature type="domain" description="RING-type" evidence="3">
    <location>
        <begin position="63"/>
        <end position="126"/>
    </location>
</feature>
<dbReference type="Gene3D" id="3.30.40.10">
    <property type="entry name" value="Zinc/RING finger domain, C3HC4 (zinc finger)"/>
    <property type="match status" value="1"/>
</dbReference>
<protein>
    <recommendedName>
        <fullName evidence="3">RING-type domain-containing protein</fullName>
    </recommendedName>
</protein>